<evidence type="ECO:0000313" key="1">
    <source>
        <dbReference type="EMBL" id="MDF0594095.1"/>
    </source>
</evidence>
<name>A0ABT5XH97_9EURY</name>
<dbReference type="Proteomes" id="UP001215956">
    <property type="component" value="Unassembled WGS sequence"/>
</dbReference>
<proteinExistence type="predicted"/>
<dbReference type="EMBL" id="JARFPL010000044">
    <property type="protein sequence ID" value="MDF0594095.1"/>
    <property type="molecule type" value="Genomic_DNA"/>
</dbReference>
<dbReference type="InterPro" id="IPR014931">
    <property type="entry name" value="DUF1805"/>
</dbReference>
<comment type="caution">
    <text evidence="1">The sequence shown here is derived from an EMBL/GenBank/DDBJ whole genome shotgun (WGS) entry which is preliminary data.</text>
</comment>
<sequence length="94" mass="9330">MAYEGGVAKGYIIPLGSANIVFAVGTKGLVGCGAFDVSALDRFGYPAARVKPVGGSSIEGLEDLMAGEVKDVNGAAAGLGVEVGMRGDEALALL</sequence>
<keyword evidence="2" id="KW-1185">Reference proteome</keyword>
<accession>A0ABT5XH97</accession>
<dbReference type="InterPro" id="IPR036493">
    <property type="entry name" value="YunC_sf"/>
</dbReference>
<dbReference type="Gene3D" id="3.30.1980.10">
    <property type="entry name" value="Hypothetical protein YunC"/>
    <property type="match status" value="1"/>
</dbReference>
<evidence type="ECO:0000313" key="2">
    <source>
        <dbReference type="Proteomes" id="UP001215956"/>
    </source>
</evidence>
<gene>
    <name evidence="1" type="ORF">P0O24_10935</name>
</gene>
<protein>
    <submittedName>
        <fullName evidence="1">YunC family protein</fullName>
    </submittedName>
</protein>
<organism evidence="1 2">
    <name type="scientific">Candidatus Methanocrinis alkalitolerans</name>
    <dbReference type="NCBI Taxonomy" id="3033395"/>
    <lineage>
        <taxon>Archaea</taxon>
        <taxon>Methanobacteriati</taxon>
        <taxon>Methanobacteriota</taxon>
        <taxon>Stenosarchaea group</taxon>
        <taxon>Methanomicrobia</taxon>
        <taxon>Methanotrichales</taxon>
        <taxon>Methanotrichaceae</taxon>
        <taxon>Methanocrinis</taxon>
    </lineage>
</organism>
<dbReference type="SUPFAM" id="SSF102891">
    <property type="entry name" value="Hypothetical protein Ta1206"/>
    <property type="match status" value="1"/>
</dbReference>
<dbReference type="Pfam" id="PF08827">
    <property type="entry name" value="DUF1805"/>
    <property type="match status" value="1"/>
</dbReference>
<reference evidence="1 2" key="1">
    <citation type="submission" date="2023-03" db="EMBL/GenBank/DDBJ databases">
        <title>Whole genome sequencing of Methanotrichaceae archaeon M04Ac.</title>
        <authorList>
            <person name="Khomyakova M.A."/>
            <person name="Merkel A.Y."/>
            <person name="Slobodkin A.I."/>
        </authorList>
    </citation>
    <scope>NUCLEOTIDE SEQUENCE [LARGE SCALE GENOMIC DNA]</scope>
    <source>
        <strain evidence="1 2">M04Ac</strain>
    </source>
</reference>